<evidence type="ECO:0000313" key="1">
    <source>
        <dbReference type="EMBL" id="KAI3792178.1"/>
    </source>
</evidence>
<keyword evidence="2" id="KW-1185">Reference proteome</keyword>
<reference evidence="2" key="1">
    <citation type="journal article" date="2022" name="Mol. Ecol. Resour.">
        <title>The genomes of chicory, endive, great burdock and yacon provide insights into Asteraceae palaeo-polyploidization history and plant inulin production.</title>
        <authorList>
            <person name="Fan W."/>
            <person name="Wang S."/>
            <person name="Wang H."/>
            <person name="Wang A."/>
            <person name="Jiang F."/>
            <person name="Liu H."/>
            <person name="Zhao H."/>
            <person name="Xu D."/>
            <person name="Zhang Y."/>
        </authorList>
    </citation>
    <scope>NUCLEOTIDE SEQUENCE [LARGE SCALE GENOMIC DNA]</scope>
    <source>
        <strain evidence="2">cv. Punajuju</strain>
    </source>
</reference>
<evidence type="ECO:0000313" key="2">
    <source>
        <dbReference type="Proteomes" id="UP001055811"/>
    </source>
</evidence>
<name>A0ACB9H9Q1_CICIN</name>
<dbReference type="Proteomes" id="UP001055811">
    <property type="component" value="Linkage Group LG01"/>
</dbReference>
<comment type="caution">
    <text evidence="1">The sequence shown here is derived from an EMBL/GenBank/DDBJ whole genome shotgun (WGS) entry which is preliminary data.</text>
</comment>
<reference evidence="1 2" key="2">
    <citation type="journal article" date="2022" name="Mol. Ecol. Resour.">
        <title>The genomes of chicory, endive, great burdock and yacon provide insights into Asteraceae paleo-polyploidization history and plant inulin production.</title>
        <authorList>
            <person name="Fan W."/>
            <person name="Wang S."/>
            <person name="Wang H."/>
            <person name="Wang A."/>
            <person name="Jiang F."/>
            <person name="Liu H."/>
            <person name="Zhao H."/>
            <person name="Xu D."/>
            <person name="Zhang Y."/>
        </authorList>
    </citation>
    <scope>NUCLEOTIDE SEQUENCE [LARGE SCALE GENOMIC DNA]</scope>
    <source>
        <strain evidence="2">cv. Punajuju</strain>
        <tissue evidence="1">Leaves</tissue>
    </source>
</reference>
<dbReference type="EMBL" id="CM042009">
    <property type="protein sequence ID" value="KAI3792178.1"/>
    <property type="molecule type" value="Genomic_DNA"/>
</dbReference>
<protein>
    <submittedName>
        <fullName evidence="1">Uncharacterized protein</fullName>
    </submittedName>
</protein>
<sequence length="230" mass="27394">MDVMIRWWMMYDFTMNRLREAAIIREKYFMSYHNRRDNMIAMVYESDVMSVVNIRMNRNTFTILCDMLEQRWGLHKEFYKKPVPIPDDETDETDYRWKWFKGCLGALDGTYIKVRVPEASRKPYRTRKAGWEGSAADSRVLRDAISRPHGLKIPHGTYYLCDAGYTNGEGFLTPYRGQRYHLNDWSRPPRNAKELYNKRHSSARNVIERCFGLLKIRWAILRDTSSLLVV</sequence>
<proteinExistence type="predicted"/>
<gene>
    <name evidence="1" type="ORF">L2E82_06049</name>
</gene>
<organism evidence="1 2">
    <name type="scientific">Cichorium intybus</name>
    <name type="common">Chicory</name>
    <dbReference type="NCBI Taxonomy" id="13427"/>
    <lineage>
        <taxon>Eukaryota</taxon>
        <taxon>Viridiplantae</taxon>
        <taxon>Streptophyta</taxon>
        <taxon>Embryophyta</taxon>
        <taxon>Tracheophyta</taxon>
        <taxon>Spermatophyta</taxon>
        <taxon>Magnoliopsida</taxon>
        <taxon>eudicotyledons</taxon>
        <taxon>Gunneridae</taxon>
        <taxon>Pentapetalae</taxon>
        <taxon>asterids</taxon>
        <taxon>campanulids</taxon>
        <taxon>Asterales</taxon>
        <taxon>Asteraceae</taxon>
        <taxon>Cichorioideae</taxon>
        <taxon>Cichorieae</taxon>
        <taxon>Cichoriinae</taxon>
        <taxon>Cichorium</taxon>
    </lineage>
</organism>
<accession>A0ACB9H9Q1</accession>